<feature type="domain" description="SLH" evidence="3">
    <location>
        <begin position="155"/>
        <end position="217"/>
    </location>
</feature>
<evidence type="ECO:0000259" key="3">
    <source>
        <dbReference type="PROSITE" id="PS51272"/>
    </source>
</evidence>
<feature type="domain" description="SLH" evidence="3">
    <location>
        <begin position="95"/>
        <end position="154"/>
    </location>
</feature>
<dbReference type="InterPro" id="IPR006311">
    <property type="entry name" value="TAT_signal"/>
</dbReference>
<dbReference type="PANTHER" id="PTHR43308:SF5">
    <property type="entry name" value="S-LAYER PROTEIN _ PEPTIDOGLYCAN ENDO-BETA-N-ACETYLGLUCOSAMINIDASE"/>
    <property type="match status" value="1"/>
</dbReference>
<name>A0ABW5RWL5_9BACI</name>
<sequence>MAYQPKSYRKFVATAATATLVASAVAPAASAAGLSDIDNHRHEDAIKNLVEKEIISGYPDGTFRPDTTITRAEGAIMIARALGILGEGETPETDFSDVHEMTQAYEAIVKLEEKGIISGYPDGTYRPDESITREAIAKYLVLAFQDRFEDADGDGTKFTDVSGDSALGKYVEQLLNAGVTEGVNETQFGSKQEMKRGDFAAFTHRTLELEEKVVVPEVVGVSAIADNQVELTFSTEVSEDTTEDNFSVSDRTVTGVEVNGKTVVLTLNSALADGTEYEVTAADVYNANNTEKLDSYTGTVTYQVADVEDVTINKTDFRANVGTKITNYVTVKDSDGKVVSIEDYQVTAVESKNTTIVEETNGEVLNPGTTEVRVKVEYKNGETIWSDWTEVSVEGVTVSDDATYGFVDSVGDIPENEVEFAANAKDYLYSDGDSETLVLFKNYANGDSMGRHVDLGSDSLDNVTITNNTTTLIDVTQDAEGSLTVSSLQNGKTGTASITVKGEIEGQSFTNELTFEVKASPAATSISSLDKVTLLPNKLAGTTDTNLADKAAIQGALDDGTFEEGVDQYTLPLFTHGLVEGVILDQYDEDYALVQYTGAAINTPNSSNGQAQWTLTTQDHGNDDKAGKFVVSIPESSYDKIIADGGDIRINGSGDLVVQAPSEIAVPQFDVTVTYFADADSTEKTYETTLPVEIVETDGEVASFEIEADEDILDASDLDQDQVTFTASAVDEDGNVLTYNANKLLLANVDGAETLTDSEDKYTDFDSLSNTAGADGETGVTAGFDTGANPDLYYAGDESTKIKVAVGDSTSTVYATEIFTINLTNSNPVPTSVELPTEVTVDLSDATAAKGSAPALLDLLNGSIAESELVVDKFDNDLSDDTEDGSNFAIAPKADLDGYVDGLEPMLKVYDKDGNAVPFGANAYGIDNFASDADALTYDFDYATAPNKLEFLANDVTIANADEGILIGSTDATQKSTLALADFNAQITLASGVEKASLTFIVGEYGLKNGSAIENDLIDGKHTVRVTFVK</sequence>
<dbReference type="Pfam" id="PF00395">
    <property type="entry name" value="SLH"/>
    <property type="match status" value="3"/>
</dbReference>
<comment type="caution">
    <text evidence="4">The sequence shown here is derived from an EMBL/GenBank/DDBJ whole genome shotgun (WGS) entry which is preliminary data.</text>
</comment>
<keyword evidence="1 2" id="KW-0732">Signal</keyword>
<evidence type="ECO:0000313" key="4">
    <source>
        <dbReference type="EMBL" id="MFD2683105.1"/>
    </source>
</evidence>
<protein>
    <submittedName>
        <fullName evidence="4">S-layer homology domain-containing protein</fullName>
    </submittedName>
</protein>
<dbReference type="Gene3D" id="2.60.40.1220">
    <property type="match status" value="1"/>
</dbReference>
<dbReference type="RefSeq" id="WP_377938101.1">
    <property type="nucleotide sequence ID" value="NZ_JBHUMF010000035.1"/>
</dbReference>
<keyword evidence="5" id="KW-1185">Reference proteome</keyword>
<dbReference type="PANTHER" id="PTHR43308">
    <property type="entry name" value="OUTER MEMBRANE PROTEIN ALPHA-RELATED"/>
    <property type="match status" value="1"/>
</dbReference>
<reference evidence="5" key="1">
    <citation type="journal article" date="2019" name="Int. J. Syst. Evol. Microbiol.">
        <title>The Global Catalogue of Microorganisms (GCM) 10K type strain sequencing project: providing services to taxonomists for standard genome sequencing and annotation.</title>
        <authorList>
            <consortium name="The Broad Institute Genomics Platform"/>
            <consortium name="The Broad Institute Genome Sequencing Center for Infectious Disease"/>
            <person name="Wu L."/>
            <person name="Ma J."/>
        </authorList>
    </citation>
    <scope>NUCLEOTIDE SEQUENCE [LARGE SCALE GENOMIC DNA]</scope>
    <source>
        <strain evidence="5">KCTC 3913</strain>
    </source>
</reference>
<feature type="signal peptide" evidence="2">
    <location>
        <begin position="1"/>
        <end position="31"/>
    </location>
</feature>
<evidence type="ECO:0000256" key="2">
    <source>
        <dbReference type="SAM" id="SignalP"/>
    </source>
</evidence>
<dbReference type="EMBL" id="JBHUMF010000035">
    <property type="protein sequence ID" value="MFD2683105.1"/>
    <property type="molecule type" value="Genomic_DNA"/>
</dbReference>
<feature type="chain" id="PRO_5046952223" evidence="2">
    <location>
        <begin position="32"/>
        <end position="1030"/>
    </location>
</feature>
<proteinExistence type="predicted"/>
<dbReference type="PROSITE" id="PS51318">
    <property type="entry name" value="TAT"/>
    <property type="match status" value="1"/>
</dbReference>
<evidence type="ECO:0000313" key="5">
    <source>
        <dbReference type="Proteomes" id="UP001597506"/>
    </source>
</evidence>
<dbReference type="PROSITE" id="PS51272">
    <property type="entry name" value="SLH"/>
    <property type="match status" value="3"/>
</dbReference>
<dbReference type="InterPro" id="IPR001119">
    <property type="entry name" value="SLH_dom"/>
</dbReference>
<dbReference type="InterPro" id="IPR051465">
    <property type="entry name" value="Cell_Envelope_Struct_Comp"/>
</dbReference>
<dbReference type="InterPro" id="IPR014755">
    <property type="entry name" value="Cu-Rt/internalin_Ig-like"/>
</dbReference>
<feature type="domain" description="SLH" evidence="3">
    <location>
        <begin position="29"/>
        <end position="92"/>
    </location>
</feature>
<gene>
    <name evidence="4" type="ORF">ACFSUL_20440</name>
</gene>
<accession>A0ABW5RWL5</accession>
<organism evidence="4 5">
    <name type="scientific">Bacillus seohaeanensis</name>
    <dbReference type="NCBI Taxonomy" id="284580"/>
    <lineage>
        <taxon>Bacteria</taxon>
        <taxon>Bacillati</taxon>
        <taxon>Bacillota</taxon>
        <taxon>Bacilli</taxon>
        <taxon>Bacillales</taxon>
        <taxon>Bacillaceae</taxon>
        <taxon>Bacillus</taxon>
    </lineage>
</organism>
<dbReference type="Proteomes" id="UP001597506">
    <property type="component" value="Unassembled WGS sequence"/>
</dbReference>
<evidence type="ECO:0000256" key="1">
    <source>
        <dbReference type="ARBA" id="ARBA00022729"/>
    </source>
</evidence>